<sequence>MVDRRDIFTWANLVTVVRLICIPVFLWLLFTKDDRYLAALLLGGLGATDWVDGFLARRLGQVSEIGKILDPAADRLLFLVAVIAMLIDKSVPLWFGVAALAREVLVAVTALVLGAMGARRINVTWLGKCATFALMFAFPSFLASHADISSDRIFGAFAWMFGIPGLVLSYYTLSQYAPLARHALADGRARRSSDSDTASQIR</sequence>
<dbReference type="EMBL" id="CAFBMH010000152">
    <property type="protein sequence ID" value="CAB4932567.1"/>
    <property type="molecule type" value="Genomic_DNA"/>
</dbReference>
<evidence type="ECO:0000256" key="6">
    <source>
        <dbReference type="ARBA" id="ARBA00022989"/>
    </source>
</evidence>
<reference evidence="15" key="1">
    <citation type="submission" date="2020-05" db="EMBL/GenBank/DDBJ databases">
        <authorList>
            <person name="Chiriac C."/>
            <person name="Salcher M."/>
            <person name="Ghai R."/>
            <person name="Kavagutti S V."/>
        </authorList>
    </citation>
    <scope>NUCLEOTIDE SEQUENCE</scope>
</reference>
<evidence type="ECO:0000256" key="3">
    <source>
        <dbReference type="ARBA" id="ARBA00022516"/>
    </source>
</evidence>
<name>A0A6J7MU78_9ZZZZ</name>
<dbReference type="PROSITE" id="PS00379">
    <property type="entry name" value="CDP_ALCOHOL_P_TRANSF"/>
    <property type="match status" value="1"/>
</dbReference>
<evidence type="ECO:0000313" key="15">
    <source>
        <dbReference type="EMBL" id="CAB4984501.1"/>
    </source>
</evidence>
<dbReference type="PANTHER" id="PTHR14269:SF62">
    <property type="entry name" value="CDP-DIACYLGLYCEROL--GLYCEROL-3-PHOSPHATE 3-PHOSPHATIDYLTRANSFERASE 1, CHLOROPLASTIC"/>
    <property type="match status" value="1"/>
</dbReference>
<gene>
    <name evidence="12" type="ORF">UFOPK2754_02465</name>
    <name evidence="13" type="ORF">UFOPK3139_00779</name>
    <name evidence="14" type="ORF">UFOPK3543_02747</name>
    <name evidence="15" type="ORF">UFOPK3967_00579</name>
</gene>
<dbReference type="Pfam" id="PF01066">
    <property type="entry name" value="CDP-OH_P_transf"/>
    <property type="match status" value="1"/>
</dbReference>
<evidence type="ECO:0000256" key="5">
    <source>
        <dbReference type="ARBA" id="ARBA00022692"/>
    </source>
</evidence>
<keyword evidence="4" id="KW-0808">Transferase</keyword>
<keyword evidence="5 11" id="KW-0812">Transmembrane</keyword>
<dbReference type="GO" id="GO:0008444">
    <property type="term" value="F:CDP-diacylglycerol-glycerol-3-phosphate 3-phosphatidyltransferase activity"/>
    <property type="evidence" value="ECO:0007669"/>
    <property type="project" value="InterPro"/>
</dbReference>
<proteinExistence type="inferred from homology"/>
<keyword evidence="6 11" id="KW-1133">Transmembrane helix</keyword>
<protein>
    <submittedName>
        <fullName evidence="15">Unannotated protein</fullName>
    </submittedName>
</protein>
<dbReference type="EMBL" id="CAFABA010000022">
    <property type="protein sequence ID" value="CAB4822288.1"/>
    <property type="molecule type" value="Genomic_DNA"/>
</dbReference>
<evidence type="ECO:0000256" key="11">
    <source>
        <dbReference type="SAM" id="Phobius"/>
    </source>
</evidence>
<keyword evidence="9" id="KW-0594">Phospholipid biosynthesis</keyword>
<feature type="transmembrane region" description="Helical" evidence="11">
    <location>
        <begin position="93"/>
        <end position="113"/>
    </location>
</feature>
<evidence type="ECO:0000256" key="1">
    <source>
        <dbReference type="ARBA" id="ARBA00004141"/>
    </source>
</evidence>
<feature type="transmembrane region" description="Helical" evidence="11">
    <location>
        <begin position="7"/>
        <end position="30"/>
    </location>
</feature>
<feature type="transmembrane region" description="Helical" evidence="11">
    <location>
        <begin position="152"/>
        <end position="173"/>
    </location>
</feature>
<dbReference type="InterPro" id="IPR050324">
    <property type="entry name" value="CDP-alcohol_PTase-I"/>
</dbReference>
<evidence type="ECO:0000256" key="10">
    <source>
        <dbReference type="ARBA" id="ARBA00023264"/>
    </source>
</evidence>
<dbReference type="GO" id="GO:0046474">
    <property type="term" value="P:glycerophospholipid biosynthetic process"/>
    <property type="evidence" value="ECO:0007669"/>
    <property type="project" value="TreeGrafter"/>
</dbReference>
<dbReference type="GO" id="GO:0016020">
    <property type="term" value="C:membrane"/>
    <property type="evidence" value="ECO:0007669"/>
    <property type="project" value="UniProtKB-SubCell"/>
</dbReference>
<evidence type="ECO:0000313" key="12">
    <source>
        <dbReference type="EMBL" id="CAB4761903.1"/>
    </source>
</evidence>
<evidence type="ECO:0000256" key="2">
    <source>
        <dbReference type="ARBA" id="ARBA00010441"/>
    </source>
</evidence>
<feature type="transmembrane region" description="Helical" evidence="11">
    <location>
        <begin position="125"/>
        <end position="146"/>
    </location>
</feature>
<dbReference type="InterPro" id="IPR000462">
    <property type="entry name" value="CDP-OH_P_trans"/>
</dbReference>
<dbReference type="AlphaFoldDB" id="A0A6J7MU78"/>
<comment type="similarity">
    <text evidence="2">Belongs to the CDP-alcohol phosphatidyltransferase class-I family.</text>
</comment>
<dbReference type="Gene3D" id="1.20.120.1760">
    <property type="match status" value="1"/>
</dbReference>
<dbReference type="InterPro" id="IPR043130">
    <property type="entry name" value="CDP-OH_PTrfase_TM_dom"/>
</dbReference>
<keyword evidence="10" id="KW-1208">Phospholipid metabolism</keyword>
<evidence type="ECO:0000256" key="8">
    <source>
        <dbReference type="ARBA" id="ARBA00023136"/>
    </source>
</evidence>
<comment type="subcellular location">
    <subcellularLocation>
        <location evidence="1">Membrane</location>
        <topology evidence="1">Multi-pass membrane protein</topology>
    </subcellularLocation>
</comment>
<dbReference type="InterPro" id="IPR048254">
    <property type="entry name" value="CDP_ALCOHOL_P_TRANSF_CS"/>
</dbReference>
<dbReference type="EMBL" id="CAEZYR010000112">
    <property type="protein sequence ID" value="CAB4761903.1"/>
    <property type="molecule type" value="Genomic_DNA"/>
</dbReference>
<evidence type="ECO:0000313" key="14">
    <source>
        <dbReference type="EMBL" id="CAB4932567.1"/>
    </source>
</evidence>
<evidence type="ECO:0000313" key="13">
    <source>
        <dbReference type="EMBL" id="CAB4822288.1"/>
    </source>
</evidence>
<dbReference type="PIRSF" id="PIRSF000847">
    <property type="entry name" value="Phos_ph_gly_syn"/>
    <property type="match status" value="1"/>
</dbReference>
<dbReference type="InterPro" id="IPR004570">
    <property type="entry name" value="Phosphatidylglycerol_P_synth"/>
</dbReference>
<dbReference type="EMBL" id="CAFBOS010000023">
    <property type="protein sequence ID" value="CAB4984501.1"/>
    <property type="molecule type" value="Genomic_DNA"/>
</dbReference>
<evidence type="ECO:0000256" key="9">
    <source>
        <dbReference type="ARBA" id="ARBA00023209"/>
    </source>
</evidence>
<organism evidence="15">
    <name type="scientific">freshwater metagenome</name>
    <dbReference type="NCBI Taxonomy" id="449393"/>
    <lineage>
        <taxon>unclassified sequences</taxon>
        <taxon>metagenomes</taxon>
        <taxon>ecological metagenomes</taxon>
    </lineage>
</organism>
<evidence type="ECO:0000256" key="7">
    <source>
        <dbReference type="ARBA" id="ARBA00023098"/>
    </source>
</evidence>
<accession>A0A6J7MU78</accession>
<evidence type="ECO:0000256" key="4">
    <source>
        <dbReference type="ARBA" id="ARBA00022679"/>
    </source>
</evidence>
<keyword evidence="7" id="KW-0443">Lipid metabolism</keyword>
<dbReference type="PANTHER" id="PTHR14269">
    <property type="entry name" value="CDP-DIACYLGLYCEROL--GLYCEROL-3-PHOSPHATE 3-PHOSPHATIDYLTRANSFERASE-RELATED"/>
    <property type="match status" value="1"/>
</dbReference>
<keyword evidence="8 11" id="KW-0472">Membrane</keyword>
<keyword evidence="3" id="KW-0444">Lipid biosynthesis</keyword>